<dbReference type="AlphaFoldDB" id="A0A0N4WQ22"/>
<sequence>MLKKKTVVPAEWDVILPTVVYAYNACPNEATEEVLIFSSMGRTLSIHHKSYLESTFQPVRWTTITIKPSFYQGSLRGNHYSNSEEYRKKMKEQYDRRSRTHKVVPIKEGDRVYVEIPSEKGKVSHPKLTID</sequence>
<dbReference type="WBParaSite" id="HPLM_0001350301-mRNA-1">
    <property type="protein sequence ID" value="HPLM_0001350301-mRNA-1"/>
    <property type="gene ID" value="HPLM_0001350301"/>
</dbReference>
<accession>A0A0N4WQ22</accession>
<feature type="compositionally biased region" description="Basic and acidic residues" evidence="1">
    <location>
        <begin position="82"/>
        <end position="97"/>
    </location>
</feature>
<evidence type="ECO:0000256" key="1">
    <source>
        <dbReference type="SAM" id="MobiDB-lite"/>
    </source>
</evidence>
<evidence type="ECO:0000313" key="2">
    <source>
        <dbReference type="WBParaSite" id="HPLM_0001350301-mRNA-1"/>
    </source>
</evidence>
<reference evidence="2" key="1">
    <citation type="submission" date="2017-02" db="UniProtKB">
        <authorList>
            <consortium name="WormBaseParasite"/>
        </authorList>
    </citation>
    <scope>IDENTIFICATION</scope>
</reference>
<proteinExistence type="predicted"/>
<organism evidence="2">
    <name type="scientific">Haemonchus placei</name>
    <name type="common">Barber's pole worm</name>
    <dbReference type="NCBI Taxonomy" id="6290"/>
    <lineage>
        <taxon>Eukaryota</taxon>
        <taxon>Metazoa</taxon>
        <taxon>Ecdysozoa</taxon>
        <taxon>Nematoda</taxon>
        <taxon>Chromadorea</taxon>
        <taxon>Rhabditida</taxon>
        <taxon>Rhabditina</taxon>
        <taxon>Rhabditomorpha</taxon>
        <taxon>Strongyloidea</taxon>
        <taxon>Trichostrongylidae</taxon>
        <taxon>Haemonchus</taxon>
    </lineage>
</organism>
<protein>
    <submittedName>
        <fullName evidence="2">SHSP domain-containing protein</fullName>
    </submittedName>
</protein>
<feature type="region of interest" description="Disordered" evidence="1">
    <location>
        <begin position="82"/>
        <end position="101"/>
    </location>
</feature>
<name>A0A0N4WQ22_HAEPC</name>